<feature type="signal peptide" evidence="4">
    <location>
        <begin position="1"/>
        <end position="22"/>
    </location>
</feature>
<dbReference type="InterPro" id="IPR003591">
    <property type="entry name" value="Leu-rich_rpt_typical-subtyp"/>
</dbReference>
<evidence type="ECO:0000256" key="4">
    <source>
        <dbReference type="SAM" id="SignalP"/>
    </source>
</evidence>
<dbReference type="Proteomes" id="UP000261540">
    <property type="component" value="Unplaced"/>
</dbReference>
<evidence type="ECO:0000256" key="1">
    <source>
        <dbReference type="ARBA" id="ARBA00022614"/>
    </source>
</evidence>
<dbReference type="GeneTree" id="ENSGT00940000157975"/>
<evidence type="ECO:0000256" key="2">
    <source>
        <dbReference type="ARBA" id="ARBA00022737"/>
    </source>
</evidence>
<dbReference type="Pfam" id="PF13855">
    <property type="entry name" value="LRR_8"/>
    <property type="match status" value="2"/>
</dbReference>
<keyword evidence="1" id="KW-0433">Leucine-rich repeat</keyword>
<dbReference type="SMART" id="SM00369">
    <property type="entry name" value="LRR_TYP"/>
    <property type="match status" value="10"/>
</dbReference>
<dbReference type="PANTHER" id="PTHR24366">
    <property type="entry name" value="IG(IMMUNOGLOBULIN) AND LRR(LEUCINE RICH REPEAT) DOMAINS"/>
    <property type="match status" value="1"/>
</dbReference>
<feature type="chain" id="PRO_5017482780" evidence="4">
    <location>
        <begin position="23"/>
        <end position="694"/>
    </location>
</feature>
<keyword evidence="3" id="KW-1133">Transmembrane helix</keyword>
<keyword evidence="6" id="KW-1185">Reference proteome</keyword>
<evidence type="ECO:0000256" key="3">
    <source>
        <dbReference type="SAM" id="Phobius"/>
    </source>
</evidence>
<proteinExistence type="predicted"/>
<dbReference type="STRING" id="1676925.ENSPKIP00000026848"/>
<dbReference type="KEGG" id="pki:111840842"/>
<dbReference type="InterPro" id="IPR032675">
    <property type="entry name" value="LRR_dom_sf"/>
</dbReference>
<sequence>MPADDHMMGIVSNLLPCLVCFSLGPAWNLLMQSSGLPLHSPCKLIEKTAFCSHCQLSSVPGDLPENIDELQLNHNPIKVLHSSGLSRYPALRSLSCTNALLDAVEMNSFYIPHMLEELNLADNNLHAGYQQTGWVLHTLVKLRSLDLSGNGLTEDMVAFLLENMTSLEYLYLSRNVLLRLDESTFQDLHQLKELDLDRNMLFEIDGAFDGLQDLQRLTMAFNRLPCLIQFQLTKLVLLNASHNSIEWFVSNQDLEDTFELETLDLSSNSLLFFPFLPTRSRIRHLLLADNRISFYEHLAENTSPNWTNTVLFSNMDSNASQVSATLWDESLHGEISALELLDLSRNQVSYLPEGFLSKLKSLKRLKLQKNCLESFDLRTVELPVSLQELDISDNSLYLFKGNHSSWNKLRDLIHVNLSFNDLKQIPSRLFQSLPSLKTVDLSYNHIGICSLEEDTKVADDSDCVTWRNLASLRELYLAGCNLGSLPSSAFEGTQLTHLELSENTDILIRNDSLMSLNRTLQYLGLGNTGTSHLDFTPFRHLRSLNMSVNFLFELSESMMSLDLRWLNLMGNELTTIPPHQARILAQRLQTVFLGGNPFNCCNLEWYQLFKDVKSLTIEDQAEMTCLLLNRGKQSVEARPWAVCEDKREPSWWYVVLFLPVVLSLLGVTVIFLMTFRPKLLPRVIKKTWQRPTSY</sequence>
<organism evidence="5 6">
    <name type="scientific">Paramormyrops kingsleyae</name>
    <dbReference type="NCBI Taxonomy" id="1676925"/>
    <lineage>
        <taxon>Eukaryota</taxon>
        <taxon>Metazoa</taxon>
        <taxon>Chordata</taxon>
        <taxon>Craniata</taxon>
        <taxon>Vertebrata</taxon>
        <taxon>Euteleostomi</taxon>
        <taxon>Actinopterygii</taxon>
        <taxon>Neopterygii</taxon>
        <taxon>Teleostei</taxon>
        <taxon>Osteoglossocephala</taxon>
        <taxon>Osteoglossomorpha</taxon>
        <taxon>Osteoglossiformes</taxon>
        <taxon>Mormyridae</taxon>
        <taxon>Paramormyrops</taxon>
    </lineage>
</organism>
<evidence type="ECO:0000313" key="5">
    <source>
        <dbReference type="Ensembl" id="ENSPKIP00000026848.1"/>
    </source>
</evidence>
<keyword evidence="2" id="KW-0677">Repeat</keyword>
<dbReference type="PANTHER" id="PTHR24366:SF96">
    <property type="entry name" value="LEUCINE RICH REPEAT CONTAINING 53"/>
    <property type="match status" value="1"/>
</dbReference>
<protein>
    <submittedName>
        <fullName evidence="5">Negative regulator of reactive oxygen species</fullName>
    </submittedName>
</protein>
<evidence type="ECO:0000313" key="6">
    <source>
        <dbReference type="Proteomes" id="UP000261540"/>
    </source>
</evidence>
<dbReference type="OrthoDB" id="676979at2759"/>
<dbReference type="Gene3D" id="3.80.10.10">
    <property type="entry name" value="Ribonuclease Inhibitor"/>
    <property type="match status" value="5"/>
</dbReference>
<name>A0A3B3S8S1_9TELE</name>
<reference evidence="5" key="2">
    <citation type="submission" date="2025-09" db="UniProtKB">
        <authorList>
            <consortium name="Ensembl"/>
        </authorList>
    </citation>
    <scope>IDENTIFICATION</scope>
</reference>
<dbReference type="Ensembl" id="ENSPKIT00000007609.1">
    <property type="protein sequence ID" value="ENSPKIP00000026848.1"/>
    <property type="gene ID" value="ENSPKIG00000009162.1"/>
</dbReference>
<keyword evidence="3" id="KW-0472">Membrane</keyword>
<reference evidence="5" key="1">
    <citation type="submission" date="2025-08" db="UniProtKB">
        <authorList>
            <consortium name="Ensembl"/>
        </authorList>
    </citation>
    <scope>IDENTIFICATION</scope>
</reference>
<keyword evidence="4" id="KW-0732">Signal</keyword>
<feature type="transmembrane region" description="Helical" evidence="3">
    <location>
        <begin position="651"/>
        <end position="675"/>
    </location>
</feature>
<keyword evidence="3" id="KW-0812">Transmembrane</keyword>
<dbReference type="AlphaFoldDB" id="A0A3B3S8S1"/>
<dbReference type="SUPFAM" id="SSF52058">
    <property type="entry name" value="L domain-like"/>
    <property type="match status" value="2"/>
</dbReference>
<dbReference type="Pfam" id="PF00560">
    <property type="entry name" value="LRR_1"/>
    <property type="match status" value="1"/>
</dbReference>
<dbReference type="CTD" id="375387"/>
<accession>A0A3B3S8S1</accession>
<dbReference type="InterPro" id="IPR001611">
    <property type="entry name" value="Leu-rich_rpt"/>
</dbReference>